<feature type="non-terminal residue" evidence="4">
    <location>
        <position position="1"/>
    </location>
</feature>
<dbReference type="PANTHER" id="PTHR44591:SF3">
    <property type="entry name" value="RESPONSE REGULATORY DOMAIN-CONTAINING PROTEIN"/>
    <property type="match status" value="1"/>
</dbReference>
<dbReference type="Gene3D" id="3.40.50.2300">
    <property type="match status" value="1"/>
</dbReference>
<dbReference type="Pfam" id="PF00072">
    <property type="entry name" value="Response_reg"/>
    <property type="match status" value="1"/>
</dbReference>
<comment type="caution">
    <text evidence="4">The sequence shown here is derived from an EMBL/GenBank/DDBJ whole genome shotgun (WGS) entry which is preliminary data.</text>
</comment>
<sequence>RKERPDLILVDLETPQAGGLRLLRRLKSLPETRGIPAVAVSSEGPGGEKEHCQGLGVEGFVSKPIDPAAFRLEISRVLSGRREKKTPPPSLSARGG</sequence>
<evidence type="ECO:0000313" key="5">
    <source>
        <dbReference type="Proteomes" id="UP000752292"/>
    </source>
</evidence>
<evidence type="ECO:0000259" key="3">
    <source>
        <dbReference type="PROSITE" id="PS50110"/>
    </source>
</evidence>
<proteinExistence type="predicted"/>
<accession>A0A933E963</accession>
<evidence type="ECO:0000313" key="4">
    <source>
        <dbReference type="EMBL" id="MBI4251245.1"/>
    </source>
</evidence>
<dbReference type="PROSITE" id="PS50110">
    <property type="entry name" value="RESPONSE_REGULATORY"/>
    <property type="match status" value="1"/>
</dbReference>
<evidence type="ECO:0000256" key="2">
    <source>
        <dbReference type="PROSITE-ProRule" id="PRU00169"/>
    </source>
</evidence>
<dbReference type="InterPro" id="IPR001789">
    <property type="entry name" value="Sig_transdc_resp-reg_receiver"/>
</dbReference>
<dbReference type="Proteomes" id="UP000752292">
    <property type="component" value="Unassembled WGS sequence"/>
</dbReference>
<feature type="modified residue" description="4-aspartylphosphate" evidence="2">
    <location>
        <position position="11"/>
    </location>
</feature>
<dbReference type="GO" id="GO:0000160">
    <property type="term" value="P:phosphorelay signal transduction system"/>
    <property type="evidence" value="ECO:0007669"/>
    <property type="project" value="InterPro"/>
</dbReference>
<reference evidence="4" key="1">
    <citation type="submission" date="2020-07" db="EMBL/GenBank/DDBJ databases">
        <title>Huge and variable diversity of episymbiotic CPR bacteria and DPANN archaea in groundwater ecosystems.</title>
        <authorList>
            <person name="He C.Y."/>
            <person name="Keren R."/>
            <person name="Whittaker M."/>
            <person name="Farag I.F."/>
            <person name="Doudna J."/>
            <person name="Cate J.H.D."/>
            <person name="Banfield J.F."/>
        </authorList>
    </citation>
    <scope>NUCLEOTIDE SEQUENCE</scope>
    <source>
        <strain evidence="4">NC_groundwater_1370_Ag_S-0.2um_69_93</strain>
    </source>
</reference>
<keyword evidence="1 2" id="KW-0597">Phosphoprotein</keyword>
<evidence type="ECO:0000256" key="1">
    <source>
        <dbReference type="ARBA" id="ARBA00022553"/>
    </source>
</evidence>
<dbReference type="EMBL" id="JACQRX010000096">
    <property type="protein sequence ID" value="MBI4251245.1"/>
    <property type="molecule type" value="Genomic_DNA"/>
</dbReference>
<dbReference type="SUPFAM" id="SSF52172">
    <property type="entry name" value="CheY-like"/>
    <property type="match status" value="1"/>
</dbReference>
<gene>
    <name evidence="4" type="ORF">HY618_02205</name>
</gene>
<protein>
    <submittedName>
        <fullName evidence="4">Response regulator</fullName>
    </submittedName>
</protein>
<dbReference type="PANTHER" id="PTHR44591">
    <property type="entry name" value="STRESS RESPONSE REGULATOR PROTEIN 1"/>
    <property type="match status" value="1"/>
</dbReference>
<feature type="domain" description="Response regulatory" evidence="3">
    <location>
        <begin position="1"/>
        <end position="78"/>
    </location>
</feature>
<name>A0A933E963_UNCTE</name>
<dbReference type="AlphaFoldDB" id="A0A933E963"/>
<dbReference type="InterPro" id="IPR050595">
    <property type="entry name" value="Bact_response_regulator"/>
</dbReference>
<dbReference type="InterPro" id="IPR011006">
    <property type="entry name" value="CheY-like_superfamily"/>
</dbReference>
<organism evidence="4 5">
    <name type="scientific">Tectimicrobiota bacterium</name>
    <dbReference type="NCBI Taxonomy" id="2528274"/>
    <lineage>
        <taxon>Bacteria</taxon>
        <taxon>Pseudomonadati</taxon>
        <taxon>Nitrospinota/Tectimicrobiota group</taxon>
        <taxon>Candidatus Tectimicrobiota</taxon>
    </lineage>
</organism>